<evidence type="ECO:0000256" key="1">
    <source>
        <dbReference type="SAM" id="MobiDB-lite"/>
    </source>
</evidence>
<keyword evidence="2" id="KW-0812">Transmembrane</keyword>
<organism evidence="3 4">
    <name type="scientific">Jaminaea rosea</name>
    <dbReference type="NCBI Taxonomy" id="1569628"/>
    <lineage>
        <taxon>Eukaryota</taxon>
        <taxon>Fungi</taxon>
        <taxon>Dikarya</taxon>
        <taxon>Basidiomycota</taxon>
        <taxon>Ustilaginomycotina</taxon>
        <taxon>Exobasidiomycetes</taxon>
        <taxon>Microstromatales</taxon>
        <taxon>Microstromatales incertae sedis</taxon>
        <taxon>Jaminaea</taxon>
    </lineage>
</organism>
<gene>
    <name evidence="3" type="ORF">BDZ90DRAFT_234132</name>
</gene>
<dbReference type="InterPro" id="IPR010699">
    <property type="entry name" value="DUF1275"/>
</dbReference>
<feature type="transmembrane region" description="Helical" evidence="2">
    <location>
        <begin position="181"/>
        <end position="203"/>
    </location>
</feature>
<feature type="transmembrane region" description="Helical" evidence="2">
    <location>
        <begin position="298"/>
        <end position="319"/>
    </location>
</feature>
<dbReference type="EMBL" id="KZ819676">
    <property type="protein sequence ID" value="PWN25285.1"/>
    <property type="molecule type" value="Genomic_DNA"/>
</dbReference>
<keyword evidence="2" id="KW-1133">Transmembrane helix</keyword>
<dbReference type="Proteomes" id="UP000245884">
    <property type="component" value="Unassembled WGS sequence"/>
</dbReference>
<dbReference type="Pfam" id="PF06912">
    <property type="entry name" value="DUF1275"/>
    <property type="match status" value="1"/>
</dbReference>
<proteinExistence type="predicted"/>
<reference evidence="3 4" key="1">
    <citation type="journal article" date="2018" name="Mol. Biol. Evol.">
        <title>Broad Genomic Sampling Reveals a Smut Pathogenic Ancestry of the Fungal Clade Ustilaginomycotina.</title>
        <authorList>
            <person name="Kijpornyongpan T."/>
            <person name="Mondo S.J."/>
            <person name="Barry K."/>
            <person name="Sandor L."/>
            <person name="Lee J."/>
            <person name="Lipzen A."/>
            <person name="Pangilinan J."/>
            <person name="LaButti K."/>
            <person name="Hainaut M."/>
            <person name="Henrissat B."/>
            <person name="Grigoriev I.V."/>
            <person name="Spatafora J.W."/>
            <person name="Aime M.C."/>
        </authorList>
    </citation>
    <scope>NUCLEOTIDE SEQUENCE [LARGE SCALE GENOMIC DNA]</scope>
    <source>
        <strain evidence="3 4">MCA 5214</strain>
    </source>
</reference>
<feature type="region of interest" description="Disordered" evidence="1">
    <location>
        <begin position="1"/>
        <end position="37"/>
    </location>
</feature>
<feature type="transmembrane region" description="Helical" evidence="2">
    <location>
        <begin position="150"/>
        <end position="169"/>
    </location>
</feature>
<sequence>MPRANGSASRDCDEATPLLFSNHGAPPPAHRSPPRLSDRLLPSESWPALLQQCVLTGLFDAITFASMRTWVGFMTGNLTQIALALIDEIGDGPLEIGGTSRLTKSVVALAGYCAGAYGIAALLRLLKRRRARSEGRNDDSSCYDSAPSRGWYLFISLSHIVFFSLHFLLIRLYPSSPSTNLALVSLALLALPMGSQTVLSLTLGSPNPYSTTVVFTSSLANMCADPSFPRGLIPGSDRSKSTLRHRAMSIFALVFGSLLGGAIILAEERWTAARAPARGEGNGRNSSDDDAAQGILPTTWACVVVILLQTAIAASWWTVPAKPVEEARREEDDDEEEGA</sequence>
<dbReference type="PANTHER" id="PTHR37488">
    <property type="entry name" value="DUF1275 DOMAIN-CONTAINING PROTEIN"/>
    <property type="match status" value="1"/>
</dbReference>
<evidence type="ECO:0000313" key="3">
    <source>
        <dbReference type="EMBL" id="PWN25285.1"/>
    </source>
</evidence>
<evidence type="ECO:0000256" key="2">
    <source>
        <dbReference type="SAM" id="Phobius"/>
    </source>
</evidence>
<protein>
    <recommendedName>
        <fullName evidence="5">DUF1275-domain-containing protein</fullName>
    </recommendedName>
</protein>
<feature type="transmembrane region" description="Helical" evidence="2">
    <location>
        <begin position="69"/>
        <end position="86"/>
    </location>
</feature>
<keyword evidence="2" id="KW-0472">Membrane</keyword>
<feature type="transmembrane region" description="Helical" evidence="2">
    <location>
        <begin position="106"/>
        <end position="126"/>
    </location>
</feature>
<feature type="transmembrane region" description="Helical" evidence="2">
    <location>
        <begin position="247"/>
        <end position="266"/>
    </location>
</feature>
<dbReference type="AlphaFoldDB" id="A0A316UQ73"/>
<evidence type="ECO:0000313" key="4">
    <source>
        <dbReference type="Proteomes" id="UP000245884"/>
    </source>
</evidence>
<evidence type="ECO:0008006" key="5">
    <source>
        <dbReference type="Google" id="ProtNLM"/>
    </source>
</evidence>
<keyword evidence="4" id="KW-1185">Reference proteome</keyword>
<accession>A0A316UQ73</accession>
<dbReference type="OrthoDB" id="5288586at2759"/>
<dbReference type="RefSeq" id="XP_025359897.1">
    <property type="nucleotide sequence ID" value="XM_025506906.1"/>
</dbReference>
<dbReference type="PANTHER" id="PTHR37488:SF2">
    <property type="entry name" value="DUF1275 DOMAIN-CONTAINING PROTEIN"/>
    <property type="match status" value="1"/>
</dbReference>
<name>A0A316UQ73_9BASI</name>
<dbReference type="GeneID" id="37028729"/>